<dbReference type="WBParaSite" id="scaffold26470_cov286.g20498">
    <property type="protein sequence ID" value="scaffold26470_cov286.g20498"/>
    <property type="gene ID" value="scaffold26470_cov286.g20498"/>
</dbReference>
<proteinExistence type="predicted"/>
<evidence type="ECO:0000313" key="2">
    <source>
        <dbReference type="WBParaSite" id="scaffold26470_cov286.g20498"/>
    </source>
</evidence>
<reference evidence="2" key="1">
    <citation type="submission" date="2022-11" db="UniProtKB">
        <authorList>
            <consortium name="WormBaseParasite"/>
        </authorList>
    </citation>
    <scope>IDENTIFICATION</scope>
</reference>
<organism evidence="1 2">
    <name type="scientific">Meloidogyne javanica</name>
    <name type="common">Root-knot nematode worm</name>
    <dbReference type="NCBI Taxonomy" id="6303"/>
    <lineage>
        <taxon>Eukaryota</taxon>
        <taxon>Metazoa</taxon>
        <taxon>Ecdysozoa</taxon>
        <taxon>Nematoda</taxon>
        <taxon>Chromadorea</taxon>
        <taxon>Rhabditida</taxon>
        <taxon>Tylenchina</taxon>
        <taxon>Tylenchomorpha</taxon>
        <taxon>Tylenchoidea</taxon>
        <taxon>Meloidogynidae</taxon>
        <taxon>Meloidogyninae</taxon>
        <taxon>Meloidogyne</taxon>
        <taxon>Meloidogyne incognita group</taxon>
    </lineage>
</organism>
<name>A0A915M419_MELJA</name>
<accession>A0A915M419</accession>
<keyword evidence="1" id="KW-1185">Reference proteome</keyword>
<dbReference type="AlphaFoldDB" id="A0A915M419"/>
<sequence>MGHRDYQIGQLLQIHSYNEVISYEATVKFISLQFDFVILKSNSTLEEGPELDFSPKFGESIMINGYGNDLKCLSYREGNIFIQKMNFFNDDEIIGPFFLGTISTYYGDSGAGVWSSNGLAGVNLGFTNKVFEEAAHFTMHNYFVGISGIYSAIEYVNNMESMHTNKATYFSMDGDGRARSI</sequence>
<dbReference type="Proteomes" id="UP000887561">
    <property type="component" value="Unplaced"/>
</dbReference>
<dbReference type="InterPro" id="IPR009003">
    <property type="entry name" value="Peptidase_S1_PA"/>
</dbReference>
<dbReference type="SUPFAM" id="SSF50494">
    <property type="entry name" value="Trypsin-like serine proteases"/>
    <property type="match status" value="1"/>
</dbReference>
<evidence type="ECO:0000313" key="1">
    <source>
        <dbReference type="Proteomes" id="UP000887561"/>
    </source>
</evidence>
<protein>
    <submittedName>
        <fullName evidence="2">Uncharacterized protein</fullName>
    </submittedName>
</protein>